<gene>
    <name evidence="1" type="ORF">RC54_06820</name>
</gene>
<dbReference type="Proteomes" id="UP000269199">
    <property type="component" value="Chromosome"/>
</dbReference>
<dbReference type="RefSeq" id="WP_061789020.1">
    <property type="nucleotide sequence ID" value="NZ_CP024996.1"/>
</dbReference>
<dbReference type="GO" id="GO:0008233">
    <property type="term" value="F:peptidase activity"/>
    <property type="evidence" value="ECO:0007669"/>
    <property type="project" value="UniProtKB-KW"/>
</dbReference>
<sequence>MDDEKKNAPLFGFPWNQAEMDRTFNRGLVTLVAFDDQEKAYGIGTGFVVSHDDTKAVCITAAHVITEIRNIQAPPLRHARSALQEFLPPPRAIDLSRQKVRAISIDGERVEALAVENAIVDEARDIAIITVALQNDESASFFDGEFEVDDSIPQNGALICILSYGDLATDNPVSEDESCRRFVLKQRPILRVGTVVEHYPNGHRLCNGPCIETTIPVYSGMSGGPVFAFAMDGPIRPIGLVCSDPDLDGPDKENRTKSGSSIVALLPCSIEINEAGQRVGKFVFPDAEAAGEIRNLVQPIRDKAAPC</sequence>
<keyword evidence="1" id="KW-0645">Protease</keyword>
<reference evidence="1 2" key="1">
    <citation type="submission" date="2017-11" db="EMBL/GenBank/DDBJ databases">
        <title>Complete genome sequence of Herbaspirillum rubrisubalbicans DSM 11543.</title>
        <authorList>
            <person name="Chen M."/>
            <person name="An Q."/>
        </authorList>
    </citation>
    <scope>NUCLEOTIDE SEQUENCE [LARGE SCALE GENOMIC DNA]</scope>
    <source>
        <strain evidence="1 2">DSM 11543</strain>
    </source>
</reference>
<organism evidence="1 2">
    <name type="scientific">Herbaspirillum rubrisubalbicans</name>
    <dbReference type="NCBI Taxonomy" id="80842"/>
    <lineage>
        <taxon>Bacteria</taxon>
        <taxon>Pseudomonadati</taxon>
        <taxon>Pseudomonadota</taxon>
        <taxon>Betaproteobacteria</taxon>
        <taxon>Burkholderiales</taxon>
        <taxon>Oxalobacteraceae</taxon>
        <taxon>Herbaspirillum</taxon>
    </lineage>
</organism>
<dbReference type="Pfam" id="PF13365">
    <property type="entry name" value="Trypsin_2"/>
    <property type="match status" value="1"/>
</dbReference>
<evidence type="ECO:0000313" key="2">
    <source>
        <dbReference type="Proteomes" id="UP000269199"/>
    </source>
</evidence>
<keyword evidence="1" id="KW-0378">Hydrolase</keyword>
<proteinExistence type="predicted"/>
<accession>A0AAD0UAW3</accession>
<dbReference type="GO" id="GO:0006508">
    <property type="term" value="P:proteolysis"/>
    <property type="evidence" value="ECO:0007669"/>
    <property type="project" value="UniProtKB-KW"/>
</dbReference>
<dbReference type="InterPro" id="IPR009003">
    <property type="entry name" value="Peptidase_S1_PA"/>
</dbReference>
<dbReference type="SUPFAM" id="SSF50494">
    <property type="entry name" value="Trypsin-like serine proteases"/>
    <property type="match status" value="1"/>
</dbReference>
<dbReference type="InterPro" id="IPR043504">
    <property type="entry name" value="Peptidase_S1_PA_chymotrypsin"/>
</dbReference>
<dbReference type="Gene3D" id="2.40.10.10">
    <property type="entry name" value="Trypsin-like serine proteases"/>
    <property type="match status" value="1"/>
</dbReference>
<protein>
    <submittedName>
        <fullName evidence="1">Serine protease</fullName>
    </submittedName>
</protein>
<dbReference type="EMBL" id="CP024996">
    <property type="protein sequence ID" value="AYR23559.1"/>
    <property type="molecule type" value="Genomic_DNA"/>
</dbReference>
<dbReference type="AlphaFoldDB" id="A0AAD0UAW3"/>
<name>A0AAD0UAW3_9BURK</name>
<evidence type="ECO:0000313" key="1">
    <source>
        <dbReference type="EMBL" id="AYR23559.1"/>
    </source>
</evidence>